<evidence type="ECO:0000256" key="1">
    <source>
        <dbReference type="ARBA" id="ARBA00004141"/>
    </source>
</evidence>
<feature type="transmembrane region" description="Helical" evidence="5">
    <location>
        <begin position="118"/>
        <end position="138"/>
    </location>
</feature>
<dbReference type="Proteomes" id="UP001651880">
    <property type="component" value="Unassembled WGS sequence"/>
</dbReference>
<gene>
    <name evidence="7" type="ORF">LJD61_15945</name>
</gene>
<dbReference type="SUPFAM" id="SSF53187">
    <property type="entry name" value="Zn-dependent exopeptidases"/>
    <property type="match status" value="1"/>
</dbReference>
<evidence type="ECO:0000256" key="4">
    <source>
        <dbReference type="ARBA" id="ARBA00023136"/>
    </source>
</evidence>
<keyword evidence="5" id="KW-0813">Transport</keyword>
<feature type="domain" description="ABC transmembrane type-1" evidence="6">
    <location>
        <begin position="84"/>
        <end position="288"/>
    </location>
</feature>
<dbReference type="RefSeq" id="WP_255228544.1">
    <property type="nucleotide sequence ID" value="NZ_JAJEKE010000017.1"/>
</dbReference>
<name>A0ABT1NIB8_9FIRM</name>
<feature type="transmembrane region" description="Helical" evidence="5">
    <location>
        <begin position="268"/>
        <end position="287"/>
    </location>
</feature>
<dbReference type="PANTHER" id="PTHR43839">
    <property type="entry name" value="OPPC IN A BINDING PROTEIN-DEPENDENT TRANSPORT SYSTEM"/>
    <property type="match status" value="1"/>
</dbReference>
<dbReference type="Pfam" id="PF04389">
    <property type="entry name" value="Peptidase_M28"/>
    <property type="match status" value="1"/>
</dbReference>
<feature type="transmembrane region" description="Helical" evidence="5">
    <location>
        <begin position="332"/>
        <end position="351"/>
    </location>
</feature>
<accession>A0ABT1NIB8</accession>
<dbReference type="InterPro" id="IPR007484">
    <property type="entry name" value="Peptidase_M28"/>
</dbReference>
<keyword evidence="8" id="KW-1185">Reference proteome</keyword>
<keyword evidence="2 5" id="KW-0812">Transmembrane</keyword>
<sequence>MRRINVSLFIGAAILLFFLSMCFYPEYFSDADPYGRERLQYSNENGKGTITVPPIPPNEEYPFGTDHRGRDVKSLIVYGSRLTIFSALSIAAIRLMIALPLSIAAAYKVRFANNFISFFNTMFSAFPLIIVIIVLSRISLFQEIFKSTSYTNMVLLSVLGWSKLAHMLRARIDEILHQDFIEGEIAIGKNKLEIALQNILPHLIPSMLVLFFLETALVLLTLCQLGVFGLAFSGGYENSEGELRVPLEFDWTSMLAFSKYFYRGENSYLVLFPSIAFALSIIGFNMTGEGLKIEFEKENSKVITFIRAIPSFLSPIRLVHEIRNFDKYRKSVIRKLAFYCFVFLIVFFPQFKSPYKFDDNNVMRIMSELTSEKYEGRLTGFSNKDSHVSGYITGKLQEYGLEAFDGEYVHENAVEEVFNIKNAEFRLIDDDRPEELLFKFREDYMVTSSNSYDGILDIELFEMRRFEVREIELNAERYKGKALIIDARYMDPRMFTSLNDALSFYAKPGAIIYIDDWTSRDTKYKSDIINKTFNDVLTLSLSSEAGDRLMRMGKCKVRITVNIEKKQNVAARSVIGYIPGADKSKNNEFVVIGSNLDGVGYDQDVKYPAAGRAAGAAVSLEIARAISESGVKPDRSIVFAFWDGNMTHDRGSKHFFYKYIINKNKRILYIDLMNLGYKGTNKLLVDNSKIFPNNKQEQKFVKMLKENAKKNEVKLLFGGLYSPAAIDFTSRESQPMILDSYISDEIAMTQQDSIDEIDSVKLRQTGQMLLDTIIYSFTGGNKQ</sequence>
<dbReference type="PANTHER" id="PTHR43839:SF3">
    <property type="entry name" value="OLIGOPEPTIDE ABC TRANSPORTER, PERMEASE PROTEIN"/>
    <property type="match status" value="1"/>
</dbReference>
<keyword evidence="3 5" id="KW-1133">Transmembrane helix</keyword>
<evidence type="ECO:0000256" key="2">
    <source>
        <dbReference type="ARBA" id="ARBA00022692"/>
    </source>
</evidence>
<dbReference type="Gene3D" id="1.10.3720.10">
    <property type="entry name" value="MetI-like"/>
    <property type="match status" value="1"/>
</dbReference>
<dbReference type="InterPro" id="IPR000515">
    <property type="entry name" value="MetI-like"/>
</dbReference>
<dbReference type="SUPFAM" id="SSF161098">
    <property type="entry name" value="MetI-like"/>
    <property type="match status" value="1"/>
</dbReference>
<reference evidence="7 8" key="1">
    <citation type="submission" date="2021-10" db="EMBL/GenBank/DDBJ databases">
        <title>Lutispora strain m25 sp. nov., a thermophilic, non-spore-forming bacterium isolated from a lab-scale methanogenic bioreactor digesting anaerobic sludge.</title>
        <authorList>
            <person name="El Houari A."/>
            <person name="Mcdonald J."/>
        </authorList>
    </citation>
    <scope>NUCLEOTIDE SEQUENCE [LARGE SCALE GENOMIC DNA]</scope>
    <source>
        <strain evidence="8">m25</strain>
    </source>
</reference>
<dbReference type="InterPro" id="IPR035906">
    <property type="entry name" value="MetI-like_sf"/>
</dbReference>
<dbReference type="Gene3D" id="3.40.630.10">
    <property type="entry name" value="Zn peptidases"/>
    <property type="match status" value="1"/>
</dbReference>
<evidence type="ECO:0000256" key="3">
    <source>
        <dbReference type="ARBA" id="ARBA00022989"/>
    </source>
</evidence>
<dbReference type="CDD" id="cd06261">
    <property type="entry name" value="TM_PBP2"/>
    <property type="match status" value="1"/>
</dbReference>
<evidence type="ECO:0000259" key="6">
    <source>
        <dbReference type="PROSITE" id="PS50928"/>
    </source>
</evidence>
<comment type="caution">
    <text evidence="7">The sequence shown here is derived from an EMBL/GenBank/DDBJ whole genome shotgun (WGS) entry which is preliminary data.</text>
</comment>
<feature type="transmembrane region" description="Helical" evidence="5">
    <location>
        <begin position="208"/>
        <end position="232"/>
    </location>
</feature>
<comment type="similarity">
    <text evidence="5">Belongs to the binding-protein-dependent transport system permease family.</text>
</comment>
<feature type="transmembrane region" description="Helical" evidence="5">
    <location>
        <begin position="84"/>
        <end position="106"/>
    </location>
</feature>
<dbReference type="EMBL" id="JAJEKE010000017">
    <property type="protein sequence ID" value="MCQ1531023.1"/>
    <property type="molecule type" value="Genomic_DNA"/>
</dbReference>
<dbReference type="PROSITE" id="PS50928">
    <property type="entry name" value="ABC_TM1"/>
    <property type="match status" value="1"/>
</dbReference>
<keyword evidence="4 5" id="KW-0472">Membrane</keyword>
<evidence type="ECO:0000313" key="7">
    <source>
        <dbReference type="EMBL" id="MCQ1531023.1"/>
    </source>
</evidence>
<evidence type="ECO:0000313" key="8">
    <source>
        <dbReference type="Proteomes" id="UP001651880"/>
    </source>
</evidence>
<evidence type="ECO:0000256" key="5">
    <source>
        <dbReference type="RuleBase" id="RU363032"/>
    </source>
</evidence>
<organism evidence="7 8">
    <name type="scientific">Lutispora saccharofermentans</name>
    <dbReference type="NCBI Taxonomy" id="3024236"/>
    <lineage>
        <taxon>Bacteria</taxon>
        <taxon>Bacillati</taxon>
        <taxon>Bacillota</taxon>
        <taxon>Clostridia</taxon>
        <taxon>Lutisporales</taxon>
        <taxon>Lutisporaceae</taxon>
        <taxon>Lutispora</taxon>
    </lineage>
</organism>
<dbReference type="Pfam" id="PF00528">
    <property type="entry name" value="BPD_transp_1"/>
    <property type="match status" value="1"/>
</dbReference>
<protein>
    <submittedName>
        <fullName evidence="7">M28 family peptidase</fullName>
    </submittedName>
</protein>
<comment type="subcellular location">
    <subcellularLocation>
        <location evidence="5">Cell membrane</location>
        <topology evidence="5">Multi-pass membrane protein</topology>
    </subcellularLocation>
    <subcellularLocation>
        <location evidence="1">Membrane</location>
        <topology evidence="1">Multi-pass membrane protein</topology>
    </subcellularLocation>
</comment>
<proteinExistence type="inferred from homology"/>